<protein>
    <submittedName>
        <fullName evidence="1">Uncharacterized protein</fullName>
    </submittedName>
</protein>
<proteinExistence type="predicted"/>
<dbReference type="AlphaFoldDB" id="A0A0C2FGR7"/>
<sequence>MASEFSQTPPFQEDGKQRGVVNIARLSADENKNATPSFISYHLFKNHEKDDSEICMQLTKMFDKLTGNGNGNKMNMRVHVLEGILSSIETDGSSAR</sequence>
<name>A0A0C2FGR7_9BILA</name>
<feature type="non-terminal residue" evidence="1">
    <location>
        <position position="96"/>
    </location>
</feature>
<evidence type="ECO:0000313" key="2">
    <source>
        <dbReference type="Proteomes" id="UP000054047"/>
    </source>
</evidence>
<reference evidence="1 2" key="1">
    <citation type="submission" date="2013-12" db="EMBL/GenBank/DDBJ databases">
        <title>Draft genome of the parsitic nematode Ancylostoma duodenale.</title>
        <authorList>
            <person name="Mitreva M."/>
        </authorList>
    </citation>
    <scope>NUCLEOTIDE SEQUENCE [LARGE SCALE GENOMIC DNA]</scope>
    <source>
        <strain evidence="1 2">Zhejiang</strain>
    </source>
</reference>
<gene>
    <name evidence="1" type="ORF">ANCDUO_24051</name>
</gene>
<keyword evidence="2" id="KW-1185">Reference proteome</keyword>
<accession>A0A0C2FGR7</accession>
<dbReference type="EMBL" id="KN770761">
    <property type="protein sequence ID" value="KIH45899.1"/>
    <property type="molecule type" value="Genomic_DNA"/>
</dbReference>
<dbReference type="Proteomes" id="UP000054047">
    <property type="component" value="Unassembled WGS sequence"/>
</dbReference>
<evidence type="ECO:0000313" key="1">
    <source>
        <dbReference type="EMBL" id="KIH45899.1"/>
    </source>
</evidence>
<organism evidence="1 2">
    <name type="scientific">Ancylostoma duodenale</name>
    <dbReference type="NCBI Taxonomy" id="51022"/>
    <lineage>
        <taxon>Eukaryota</taxon>
        <taxon>Metazoa</taxon>
        <taxon>Ecdysozoa</taxon>
        <taxon>Nematoda</taxon>
        <taxon>Chromadorea</taxon>
        <taxon>Rhabditida</taxon>
        <taxon>Rhabditina</taxon>
        <taxon>Rhabditomorpha</taxon>
        <taxon>Strongyloidea</taxon>
        <taxon>Ancylostomatidae</taxon>
        <taxon>Ancylostomatinae</taxon>
        <taxon>Ancylostoma</taxon>
    </lineage>
</organism>